<dbReference type="InterPro" id="IPR011010">
    <property type="entry name" value="DNA_brk_join_enz"/>
</dbReference>
<sequence length="359" mass="42466">MDSLKNRRGKWYARVQWRDEFYKMKEKQIPLRTKSKATALQRVLKVNKKEDDIKSGLEFSFPWLNDEGETKVVRYVLNDAIEEYLKYLQNNGSKQSTIERAHFCFLNLKKVLGEKFPVERIGITEIELFKAYHKGRLTDNGINIILTRIRAFVNWLADTKGVLTLAPKVRFIKVPKHPPRYLKEADLNAIMELKWLDIHYKDAFKLYWETGARLREIFYGSIDGRWLVVNAEDSKSGMPREILLQQHHISSIQEMHRRWNESKANFKTFTLRYSKMFKKVAVSIGREDLHFHNLRDTFAVMRYLETRDIYQVSKELGHSSVKVTEKYANFNIRRLQMDHPSLGQLLQTKQEGHESEGHT</sequence>
<dbReference type="InterPro" id="IPR002104">
    <property type="entry name" value="Integrase_catalytic"/>
</dbReference>
<dbReference type="Pfam" id="PF00589">
    <property type="entry name" value="Phage_integrase"/>
    <property type="match status" value="1"/>
</dbReference>
<keyword evidence="2" id="KW-0233">DNA recombination</keyword>
<dbReference type="InterPro" id="IPR050090">
    <property type="entry name" value="Tyrosine_recombinase_XerCD"/>
</dbReference>
<dbReference type="InterPro" id="IPR010998">
    <property type="entry name" value="Integrase_recombinase_N"/>
</dbReference>
<reference evidence="4" key="1">
    <citation type="journal article" date="2008" name="ISME J.">
        <title>Genomic patterns of recombination, clonal divergence and environment in marine microbial populations.</title>
        <authorList>
            <person name="Konstantinidis K.T."/>
            <person name="Delong E.F."/>
        </authorList>
    </citation>
    <scope>NUCLEOTIDE SEQUENCE</scope>
</reference>
<dbReference type="EMBL" id="EU016610">
    <property type="protein sequence ID" value="ABZ07823.1"/>
    <property type="molecule type" value="Genomic_DNA"/>
</dbReference>
<keyword evidence="1" id="KW-0238">DNA-binding</keyword>
<dbReference type="Gene3D" id="1.10.150.130">
    <property type="match status" value="1"/>
</dbReference>
<evidence type="ECO:0000256" key="1">
    <source>
        <dbReference type="ARBA" id="ARBA00023125"/>
    </source>
</evidence>
<dbReference type="GO" id="GO:0015074">
    <property type="term" value="P:DNA integration"/>
    <property type="evidence" value="ECO:0007669"/>
    <property type="project" value="InterPro"/>
</dbReference>
<dbReference type="GO" id="GO:0003677">
    <property type="term" value="F:DNA binding"/>
    <property type="evidence" value="ECO:0007669"/>
    <property type="project" value="UniProtKB-KW"/>
</dbReference>
<evidence type="ECO:0000256" key="2">
    <source>
        <dbReference type="ARBA" id="ARBA00023172"/>
    </source>
</evidence>
<name>B3T5G4_9ZZZZ</name>
<dbReference type="AlphaFoldDB" id="B3T5G4"/>
<accession>B3T5G4</accession>
<dbReference type="PROSITE" id="PS51898">
    <property type="entry name" value="TYR_RECOMBINASE"/>
    <property type="match status" value="1"/>
</dbReference>
<proteinExistence type="predicted"/>
<gene>
    <name evidence="4" type="ORF">ALOHA_HF4000ANIW141I9ctg2g10</name>
</gene>
<feature type="domain" description="Tyr recombinase" evidence="3">
    <location>
        <begin position="176"/>
        <end position="340"/>
    </location>
</feature>
<dbReference type="SUPFAM" id="SSF56349">
    <property type="entry name" value="DNA breaking-rejoining enzymes"/>
    <property type="match status" value="1"/>
</dbReference>
<evidence type="ECO:0000259" key="3">
    <source>
        <dbReference type="PROSITE" id="PS51898"/>
    </source>
</evidence>
<organism evidence="4">
    <name type="scientific">uncultured marine microorganism HF4000_ANIW141I9</name>
    <dbReference type="NCBI Taxonomy" id="455537"/>
    <lineage>
        <taxon>unclassified sequences</taxon>
        <taxon>environmental samples</taxon>
    </lineage>
</organism>
<dbReference type="PANTHER" id="PTHR30349">
    <property type="entry name" value="PHAGE INTEGRASE-RELATED"/>
    <property type="match status" value="1"/>
</dbReference>
<dbReference type="PANTHER" id="PTHR30349:SF41">
    <property type="entry name" value="INTEGRASE_RECOMBINASE PROTEIN MJ0367-RELATED"/>
    <property type="match status" value="1"/>
</dbReference>
<evidence type="ECO:0000313" key="4">
    <source>
        <dbReference type="EMBL" id="ABZ07823.1"/>
    </source>
</evidence>
<dbReference type="InterPro" id="IPR013762">
    <property type="entry name" value="Integrase-like_cat_sf"/>
</dbReference>
<dbReference type="Gene3D" id="1.10.443.10">
    <property type="entry name" value="Intergrase catalytic core"/>
    <property type="match status" value="1"/>
</dbReference>
<dbReference type="GO" id="GO:0006310">
    <property type="term" value="P:DNA recombination"/>
    <property type="evidence" value="ECO:0007669"/>
    <property type="project" value="UniProtKB-KW"/>
</dbReference>
<protein>
    <submittedName>
        <fullName evidence="4">Putative Phage integrase family protein</fullName>
    </submittedName>
</protein>